<dbReference type="Proteomes" id="UP000015354">
    <property type="component" value="Unassembled WGS sequence"/>
</dbReference>
<keyword evidence="8" id="KW-1185">Reference proteome</keyword>
<dbReference type="EMBL" id="ATMH01000598">
    <property type="protein sequence ID" value="EPY36413.1"/>
    <property type="molecule type" value="Genomic_DNA"/>
</dbReference>
<proteinExistence type="predicted"/>
<dbReference type="InterPro" id="IPR026983">
    <property type="entry name" value="DHC"/>
</dbReference>
<feature type="domain" description="Dynein heavy chain ATP-binding dynein motor region" evidence="4">
    <location>
        <begin position="238"/>
        <end position="460"/>
    </location>
</feature>
<dbReference type="InterPro" id="IPR035706">
    <property type="entry name" value="AAA_9"/>
</dbReference>
<dbReference type="Gene3D" id="3.40.50.300">
    <property type="entry name" value="P-loop containing nucleotide triphosphate hydrolases"/>
    <property type="match status" value="2"/>
</dbReference>
<dbReference type="Gene3D" id="1.10.8.720">
    <property type="entry name" value="Region D6 of dynein motor"/>
    <property type="match status" value="1"/>
</dbReference>
<dbReference type="InterPro" id="IPR024743">
    <property type="entry name" value="Dynein_HC_stalk"/>
</dbReference>
<dbReference type="Pfam" id="PF12781">
    <property type="entry name" value="AAA_9"/>
    <property type="match status" value="1"/>
</dbReference>
<comment type="caution">
    <text evidence="7">The sequence shown here is derived from an EMBL/GenBank/DDBJ whole genome shotgun (WGS) entry which is preliminary data.</text>
</comment>
<dbReference type="Gene3D" id="1.20.920.20">
    <property type="match status" value="1"/>
</dbReference>
<evidence type="ECO:0000259" key="2">
    <source>
        <dbReference type="Pfam" id="PF03028"/>
    </source>
</evidence>
<dbReference type="PANTHER" id="PTHR45703">
    <property type="entry name" value="DYNEIN HEAVY CHAIN"/>
    <property type="match status" value="1"/>
</dbReference>
<evidence type="ECO:0000259" key="6">
    <source>
        <dbReference type="Pfam" id="PF18199"/>
    </source>
</evidence>
<dbReference type="InterPro" id="IPR027417">
    <property type="entry name" value="P-loop_NTPase"/>
</dbReference>
<accession>S9V6E4</accession>
<protein>
    <recommendedName>
        <fullName evidence="9">Dynein heavy chain</fullName>
    </recommendedName>
</protein>
<organism evidence="7 8">
    <name type="scientific">Strigomonas culicis</name>
    <dbReference type="NCBI Taxonomy" id="28005"/>
    <lineage>
        <taxon>Eukaryota</taxon>
        <taxon>Discoba</taxon>
        <taxon>Euglenozoa</taxon>
        <taxon>Kinetoplastea</taxon>
        <taxon>Metakinetoplastina</taxon>
        <taxon>Trypanosomatida</taxon>
        <taxon>Trypanosomatidae</taxon>
        <taxon>Strigomonadinae</taxon>
        <taxon>Strigomonas</taxon>
    </lineage>
</organism>
<dbReference type="GO" id="GO:0045505">
    <property type="term" value="F:dynein intermediate chain binding"/>
    <property type="evidence" value="ECO:0007669"/>
    <property type="project" value="InterPro"/>
</dbReference>
<dbReference type="Pfam" id="PF18199">
    <property type="entry name" value="Dynein_C"/>
    <property type="match status" value="1"/>
</dbReference>
<dbReference type="Pfam" id="PF03028">
    <property type="entry name" value="Dynein_heavy"/>
    <property type="match status" value="1"/>
</dbReference>
<dbReference type="Pfam" id="PF12777">
    <property type="entry name" value="MT"/>
    <property type="match status" value="1"/>
</dbReference>
<dbReference type="FunFam" id="3.40.50.300:FF:000598">
    <property type="entry name" value="Dynein cytoplasmic 2 heavy chain 1"/>
    <property type="match status" value="1"/>
</dbReference>
<reference evidence="7 8" key="1">
    <citation type="journal article" date="2013" name="PLoS ONE">
        <title>Predicting the Proteins of Angomonas deanei, Strigomonas culicis and Their Respective Endosymbionts Reveals New Aspects of the Trypanosomatidae Family.</title>
        <authorList>
            <person name="Motta M.C."/>
            <person name="Martins A.C."/>
            <person name="de Souza S.S."/>
            <person name="Catta-Preta C.M."/>
            <person name="Silva R."/>
            <person name="Klein C.C."/>
            <person name="de Almeida L.G."/>
            <person name="de Lima Cunha O."/>
            <person name="Ciapina L.P."/>
            <person name="Brocchi M."/>
            <person name="Colabardini A.C."/>
            <person name="de Araujo Lima B."/>
            <person name="Machado C.R."/>
            <person name="de Almeida Soares C.M."/>
            <person name="Probst C.M."/>
            <person name="de Menezes C.B."/>
            <person name="Thompson C.E."/>
            <person name="Bartholomeu D.C."/>
            <person name="Gradia D.F."/>
            <person name="Pavoni D.P."/>
            <person name="Grisard E.C."/>
            <person name="Fantinatti-Garboggini F."/>
            <person name="Marchini F.K."/>
            <person name="Rodrigues-Luiz G.F."/>
            <person name="Wagner G."/>
            <person name="Goldman G.H."/>
            <person name="Fietto J.L."/>
            <person name="Elias M.C."/>
            <person name="Goldman M.H."/>
            <person name="Sagot M.F."/>
            <person name="Pereira M."/>
            <person name="Stoco P.H."/>
            <person name="de Mendonca-Neto R.P."/>
            <person name="Teixeira S.M."/>
            <person name="Maciel T.E."/>
            <person name="de Oliveira Mendes T.A."/>
            <person name="Urmenyi T.P."/>
            <person name="de Souza W."/>
            <person name="Schenkman S."/>
            <person name="de Vasconcelos A.T."/>
        </authorList>
    </citation>
    <scope>NUCLEOTIDE SEQUENCE [LARGE SCALE GENOMIC DNA]</scope>
</reference>
<dbReference type="InterPro" id="IPR004273">
    <property type="entry name" value="Dynein_heavy_D6_P-loop"/>
</dbReference>
<sequence length="1284" mass="145167">MEGVIILISAGKAADTTWGGIRKILAGDIKGQILNFSLDDVDATTRGKVETFIDNKANSFKRDVIGRASKAAAPMAEWLKAVIEYSKVLETVAPMRAELKEYEENLKKAQEKKNKYESKLAKVEEKVEKLKTRFAEKTTEAERLRNQLEQAEYLLNNATELIAKLSTEHKRWVQQMKSINSELDLLPRRCLLAAGFIVYLGQQPENIREQTLKEWKEKVKLKEFNFFTFLKEESVQLHYKAEGLPGDELSMDNALLIEEQMNTPLIEDPSGQATEWLFTHLKGEKMVVEKCSISEERLVSALELALRFGKKFIITDVDRIEPFMYPILRKELHNEGTKRVIQIGDRRTVDYADGFQLYLVTRSSDLRVSPDILSFLTPISFTITQSGLEGQFLGLTIQHEQPELEKQKLSVLEKEEKLKMQLADLEQSLLNDLANSKGSLLENVGLIDSLNLIKSQASEITEALAKSKEVQTEIDQKRNVYRPFATTASHVFFLTKSLKELSHMYQFSFNLFMDIFHRTLEHHKELRTDPETKIAALTETFVQFTVMTIARSLLKEHRAVFGTHLARALFPKECSDAEWDFFLDKAIAPEAKKKDVRVPTFVLPDSIDTFKTFAALFPDMCQKIRIQEADVWLEWMRTSSPETDYPTFLKPLTHFQRLLIMKTFRGDRLVAAMNLVACELLRVDALGGNESLVKMIESTDCNTPVLLITTTGADPSQELQSIAHKMVGKEKFHQLAMGGGQADVALQMVRAAAEKGEWVFLKNLHLVIPWVYTLQKEFDVLKPHKKFRLFLTTESHDEFPSILLSQSLKVSFETPPGVKQNLLRTYVDWGKSFYEDKDDKQRELLFITAALHAIIQERRSYVPQGWTKMYEVTASDLKSATDIVLRQSKNEVDWKSIRGILENAIYGGKMETDYDTNILSTYIERFFNASSLTSAKKQDPVFFTVRVPGGKYSEYVNVIKGLPDNDMPALFALPPNADRVVQLSRVREVVDNLQRINEARQEEAMSHEDWISLLTPILTAWTTLTSQHPDLLTKSASSTHVSLSSAKPIEGFLSAEMSSALKLVITVDSCIEDLKKVVEGAALLTENRRAEATIMLQGGVPPQWEGFFASNDKILPWMQSLLQRAVAISQWQSMATNGVLLKSSLNLSLLFRPETFLNALRQETAHTIQKPLVSLQLVATTSAPPPGAAIPVLFEAILLQGARLDRDELLQPISTADEAAVFPVVKLYVSWMTEEPDRGKPTIRLPVYANTSKENYICDFALPCASELAAKNFILAGASIVLSK</sequence>
<dbReference type="GO" id="GO:0051959">
    <property type="term" value="F:dynein light intermediate chain binding"/>
    <property type="evidence" value="ECO:0007669"/>
    <property type="project" value="InterPro"/>
</dbReference>
<dbReference type="Pfam" id="PF18198">
    <property type="entry name" value="AAA_lid_11"/>
    <property type="match status" value="1"/>
</dbReference>
<evidence type="ECO:0000259" key="3">
    <source>
        <dbReference type="Pfam" id="PF12777"/>
    </source>
</evidence>
<dbReference type="FunFam" id="1.10.8.720:FF:000003">
    <property type="entry name" value="Cytoplasmic dynein heavy chain 2"/>
    <property type="match status" value="1"/>
</dbReference>
<dbReference type="PANTHER" id="PTHR45703:SF22">
    <property type="entry name" value="DYNEIN CYTOPLASMIC 2 HEAVY CHAIN 1"/>
    <property type="match status" value="1"/>
</dbReference>
<feature type="coiled-coil region" evidence="1">
    <location>
        <begin position="92"/>
        <end position="175"/>
    </location>
</feature>
<dbReference type="GO" id="GO:0030286">
    <property type="term" value="C:dynein complex"/>
    <property type="evidence" value="ECO:0007669"/>
    <property type="project" value="InterPro"/>
</dbReference>
<dbReference type="InterPro" id="IPR041658">
    <property type="entry name" value="AAA_lid_11"/>
</dbReference>
<dbReference type="SUPFAM" id="SSF103657">
    <property type="entry name" value="BAR/IMD domain-like"/>
    <property type="match status" value="1"/>
</dbReference>
<evidence type="ECO:0000313" key="8">
    <source>
        <dbReference type="Proteomes" id="UP000015354"/>
    </source>
</evidence>
<dbReference type="InterPro" id="IPR043160">
    <property type="entry name" value="Dynein_C_barrel"/>
</dbReference>
<dbReference type="Gene3D" id="6.10.140.1060">
    <property type="match status" value="1"/>
</dbReference>
<dbReference type="FunFam" id="3.40.50.300:FF:001685">
    <property type="entry name" value="Dynein heavy chain, putative"/>
    <property type="match status" value="1"/>
</dbReference>
<dbReference type="GO" id="GO:0007018">
    <property type="term" value="P:microtubule-based movement"/>
    <property type="evidence" value="ECO:0007669"/>
    <property type="project" value="InterPro"/>
</dbReference>
<gene>
    <name evidence="7" type="ORF">STCU_00598</name>
</gene>
<evidence type="ECO:0000259" key="4">
    <source>
        <dbReference type="Pfam" id="PF12781"/>
    </source>
</evidence>
<evidence type="ECO:0000259" key="5">
    <source>
        <dbReference type="Pfam" id="PF18198"/>
    </source>
</evidence>
<dbReference type="FunFam" id="3.10.490.20:FF:000004">
    <property type="entry name" value="Cytoplasmic dynein heavy chain 2"/>
    <property type="match status" value="1"/>
</dbReference>
<evidence type="ECO:0008006" key="9">
    <source>
        <dbReference type="Google" id="ProtNLM"/>
    </source>
</evidence>
<dbReference type="OrthoDB" id="276788at2759"/>
<name>S9V6E4_9TRYP</name>
<feature type="domain" description="Dynein heavy chain C-terminal" evidence="6">
    <location>
        <begin position="988"/>
        <end position="1281"/>
    </location>
</feature>
<dbReference type="Gene3D" id="3.10.490.20">
    <property type="match status" value="1"/>
</dbReference>
<dbReference type="Gene3D" id="1.20.1270.280">
    <property type="match status" value="1"/>
</dbReference>
<dbReference type="InterPro" id="IPR041228">
    <property type="entry name" value="Dynein_C"/>
</dbReference>
<feature type="domain" description="Dynein heavy chain coiled coil stalk" evidence="3">
    <location>
        <begin position="34"/>
        <end position="213"/>
    </location>
</feature>
<feature type="domain" description="Dynein heavy chain AAA lid" evidence="5">
    <location>
        <begin position="842"/>
        <end position="977"/>
    </location>
</feature>
<dbReference type="InterPro" id="IPR042219">
    <property type="entry name" value="AAA_lid_11_sf"/>
</dbReference>
<dbReference type="Gene3D" id="1.10.8.1220">
    <property type="match status" value="1"/>
</dbReference>
<feature type="domain" description="Dynein heavy chain region D6 P-loop" evidence="2">
    <location>
        <begin position="701"/>
        <end position="810"/>
    </location>
</feature>
<evidence type="ECO:0000313" key="7">
    <source>
        <dbReference type="EMBL" id="EPY36413.1"/>
    </source>
</evidence>
<evidence type="ECO:0000256" key="1">
    <source>
        <dbReference type="SAM" id="Coils"/>
    </source>
</evidence>
<keyword evidence="1" id="KW-0175">Coiled coil</keyword>
<dbReference type="GO" id="GO:0008569">
    <property type="term" value="F:minus-end-directed microtubule motor activity"/>
    <property type="evidence" value="ECO:0007669"/>
    <property type="project" value="InterPro"/>
</dbReference>
<dbReference type="InterPro" id="IPR027267">
    <property type="entry name" value="AH/BAR_dom_sf"/>
</dbReference>